<dbReference type="Pfam" id="PF11716">
    <property type="entry name" value="MDMPI_N"/>
    <property type="match status" value="1"/>
</dbReference>
<feature type="domain" description="Mycothiol-dependent maleylpyruvate isomerase metal-binding" evidence="1">
    <location>
        <begin position="10"/>
        <end position="100"/>
    </location>
</feature>
<dbReference type="InterPro" id="IPR024344">
    <property type="entry name" value="MDMPI_metal-binding"/>
</dbReference>
<evidence type="ECO:0000259" key="1">
    <source>
        <dbReference type="Pfam" id="PF11716"/>
    </source>
</evidence>
<proteinExistence type="predicted"/>
<accession>A0ABY4R0R8</accession>
<dbReference type="RefSeq" id="WP_249773201.1">
    <property type="nucleotide sequence ID" value="NZ_CP097332.1"/>
</dbReference>
<dbReference type="Gene3D" id="1.20.120.450">
    <property type="entry name" value="dinb family like domain"/>
    <property type="match status" value="1"/>
</dbReference>
<evidence type="ECO:0000313" key="2">
    <source>
        <dbReference type="EMBL" id="UQX89305.1"/>
    </source>
</evidence>
<protein>
    <submittedName>
        <fullName evidence="2">Maleylpyruvate isomerase family mycothiol-dependent enzyme</fullName>
    </submittedName>
</protein>
<sequence length="207" mass="22471">MTESIWSTIHAERRSLAEDVADLDTTAWQTRSLCADWTVHDVLAHLLSLAKMTPPRFAVRMAQARFRFNTFTANQVELERVGGPAGTLTAFREATPRTNAPPGPKETWLGEAFVHGEDIRRPLGIAHDYPLPMVARTIAFYAGSNAIIGGRDRVADLTLQATDTDCTVGTGPLVQGPAMSLLLAASGRPCTLDDLNGPGVDMLRARF</sequence>
<dbReference type="InterPro" id="IPR017517">
    <property type="entry name" value="Maleyloyr_isom"/>
</dbReference>
<dbReference type="EMBL" id="CP097332">
    <property type="protein sequence ID" value="UQX89305.1"/>
    <property type="molecule type" value="Genomic_DNA"/>
</dbReference>
<name>A0ABY4R0R8_9ACTN</name>
<dbReference type="Proteomes" id="UP001056336">
    <property type="component" value="Chromosome"/>
</dbReference>
<keyword evidence="2" id="KW-0413">Isomerase</keyword>
<keyword evidence="3" id="KW-1185">Reference proteome</keyword>
<dbReference type="NCBIfam" id="TIGR03083">
    <property type="entry name" value="maleylpyruvate isomerase family mycothiol-dependent enzyme"/>
    <property type="match status" value="1"/>
</dbReference>
<dbReference type="SUPFAM" id="SSF109854">
    <property type="entry name" value="DinB/YfiT-like putative metalloenzymes"/>
    <property type="match status" value="1"/>
</dbReference>
<organism evidence="2 3">
    <name type="scientific">Jatrophihabitans telluris</name>
    <dbReference type="NCBI Taxonomy" id="2038343"/>
    <lineage>
        <taxon>Bacteria</taxon>
        <taxon>Bacillati</taxon>
        <taxon>Actinomycetota</taxon>
        <taxon>Actinomycetes</taxon>
        <taxon>Jatrophihabitantales</taxon>
        <taxon>Jatrophihabitantaceae</taxon>
        <taxon>Jatrophihabitans</taxon>
    </lineage>
</organism>
<reference evidence="2" key="1">
    <citation type="journal article" date="2018" name="Int. J. Syst. Evol. Microbiol.">
        <title>Jatrophihabitans telluris sp. nov., isolated from sediment soil of lava forest wetlands and the emended description of the genus Jatrophihabitans.</title>
        <authorList>
            <person name="Lee K.C."/>
            <person name="Suh M.K."/>
            <person name="Eom M.K."/>
            <person name="Kim K.K."/>
            <person name="Kim J.S."/>
            <person name="Kim D.S."/>
            <person name="Ko S.H."/>
            <person name="Shin Y.K."/>
            <person name="Lee J.S."/>
        </authorList>
    </citation>
    <scope>NUCLEOTIDE SEQUENCE</scope>
    <source>
        <strain evidence="2">N237</strain>
    </source>
</reference>
<gene>
    <name evidence="2" type="ORF">M6D93_04695</name>
</gene>
<dbReference type="GO" id="GO:0016853">
    <property type="term" value="F:isomerase activity"/>
    <property type="evidence" value="ECO:0007669"/>
    <property type="project" value="UniProtKB-KW"/>
</dbReference>
<dbReference type="InterPro" id="IPR034660">
    <property type="entry name" value="DinB/YfiT-like"/>
</dbReference>
<evidence type="ECO:0000313" key="3">
    <source>
        <dbReference type="Proteomes" id="UP001056336"/>
    </source>
</evidence>
<reference evidence="2" key="2">
    <citation type="submission" date="2022-05" db="EMBL/GenBank/DDBJ databases">
        <authorList>
            <person name="Kim J.-S."/>
            <person name="Lee K."/>
            <person name="Suh M."/>
            <person name="Eom M."/>
            <person name="Kim J.-S."/>
            <person name="Kim D.-S."/>
            <person name="Ko S.-H."/>
            <person name="Shin Y."/>
            <person name="Lee J.-S."/>
        </authorList>
    </citation>
    <scope>NUCLEOTIDE SEQUENCE</scope>
    <source>
        <strain evidence="2">N237</strain>
    </source>
</reference>